<feature type="transmembrane region" description="Helical" evidence="1">
    <location>
        <begin position="35"/>
        <end position="59"/>
    </location>
</feature>
<evidence type="ECO:0000313" key="2">
    <source>
        <dbReference type="EMBL" id="KRN84586.1"/>
    </source>
</evidence>
<comment type="caution">
    <text evidence="2">The sequence shown here is derived from an EMBL/GenBank/DDBJ whole genome shotgun (WGS) entry which is preliminary data.</text>
</comment>
<evidence type="ECO:0000256" key="1">
    <source>
        <dbReference type="SAM" id="Phobius"/>
    </source>
</evidence>
<evidence type="ECO:0000313" key="3">
    <source>
        <dbReference type="Proteomes" id="UP000051529"/>
    </source>
</evidence>
<gene>
    <name evidence="2" type="ORF">IV44_GL001832</name>
</gene>
<reference evidence="2 3" key="1">
    <citation type="journal article" date="2015" name="Genome Announc.">
        <title>Expanding the biotechnology potential of lactobacilli through comparative genomics of 213 strains and associated genera.</title>
        <authorList>
            <person name="Sun Z."/>
            <person name="Harris H.M."/>
            <person name="McCann A."/>
            <person name="Guo C."/>
            <person name="Argimon S."/>
            <person name="Zhang W."/>
            <person name="Yang X."/>
            <person name="Jeffery I.B."/>
            <person name="Cooney J.C."/>
            <person name="Kagawa T.F."/>
            <person name="Liu W."/>
            <person name="Song Y."/>
            <person name="Salvetti E."/>
            <person name="Wrobel A."/>
            <person name="Rasinkangas P."/>
            <person name="Parkhill J."/>
            <person name="Rea M.C."/>
            <person name="O'Sullivan O."/>
            <person name="Ritari J."/>
            <person name="Douillard F.P."/>
            <person name="Paul Ross R."/>
            <person name="Yang R."/>
            <person name="Briner A.E."/>
            <person name="Felis G.E."/>
            <person name="de Vos W.M."/>
            <person name="Barrangou R."/>
            <person name="Klaenhammer T.R."/>
            <person name="Caufield P.W."/>
            <person name="Cui Y."/>
            <person name="Zhang H."/>
            <person name="O'Toole P.W."/>
        </authorList>
    </citation>
    <scope>NUCLEOTIDE SEQUENCE [LARGE SCALE GENOMIC DNA]</scope>
    <source>
        <strain evidence="2 3">DSM 16698</strain>
    </source>
</reference>
<sequence length="77" mass="8764">MDIWYQIGIFVGFFFVGLALYIFRGCRKSSYPANFTNFIFSISISTAGVLIIIASLAAIQPHNWYTSSQFWKMLILG</sequence>
<dbReference type="EMBL" id="JQBQ01000075">
    <property type="protein sequence ID" value="KRN84586.1"/>
    <property type="molecule type" value="Genomic_DNA"/>
</dbReference>
<keyword evidence="1" id="KW-0812">Transmembrane</keyword>
<keyword evidence="1" id="KW-0472">Membrane</keyword>
<protein>
    <submittedName>
        <fullName evidence="2">Uncharacterized protein</fullName>
    </submittedName>
</protein>
<organism evidence="2 3">
    <name type="scientific">Lactobacillus amylovorus subsp. animalium DSM 16698</name>
    <dbReference type="NCBI Taxonomy" id="695563"/>
    <lineage>
        <taxon>Bacteria</taxon>
        <taxon>Bacillati</taxon>
        <taxon>Bacillota</taxon>
        <taxon>Bacilli</taxon>
        <taxon>Lactobacillales</taxon>
        <taxon>Lactobacillaceae</taxon>
        <taxon>Lactobacillus</taxon>
        <taxon>Lactobacillus amylovorus subsp. animalium</taxon>
    </lineage>
</organism>
<dbReference type="AlphaFoldDB" id="A0A0R2KCU7"/>
<name>A0A0R2KCU7_LACAM</name>
<keyword evidence="1" id="KW-1133">Transmembrane helix</keyword>
<accession>A0A0R2KCU7</accession>
<feature type="transmembrane region" description="Helical" evidence="1">
    <location>
        <begin position="6"/>
        <end position="23"/>
    </location>
</feature>
<dbReference type="Proteomes" id="UP000051529">
    <property type="component" value="Unassembled WGS sequence"/>
</dbReference>
<proteinExistence type="predicted"/>
<dbReference type="PATRIC" id="fig|695563.3.peg.1904"/>
<dbReference type="RefSeq" id="WP_056985902.1">
    <property type="nucleotide sequence ID" value="NZ_JQBQ01000075.1"/>
</dbReference>